<name>A0ABU6BLT1_9PSED</name>
<organism evidence="2 3">
    <name type="scientific">Pseudomonas paracarnis</name>
    <dbReference type="NCBI Taxonomy" id="2750625"/>
    <lineage>
        <taxon>Bacteria</taxon>
        <taxon>Pseudomonadati</taxon>
        <taxon>Pseudomonadota</taxon>
        <taxon>Gammaproteobacteria</taxon>
        <taxon>Pseudomonadales</taxon>
        <taxon>Pseudomonadaceae</taxon>
        <taxon>Pseudomonas</taxon>
    </lineage>
</organism>
<keyword evidence="3" id="KW-1185">Reference proteome</keyword>
<comment type="caution">
    <text evidence="2">The sequence shown here is derived from an EMBL/GenBank/DDBJ whole genome shotgun (WGS) entry which is preliminary data.</text>
</comment>
<protein>
    <recommendedName>
        <fullName evidence="4">Adhesin</fullName>
    </recommendedName>
</protein>
<evidence type="ECO:0000313" key="3">
    <source>
        <dbReference type="Proteomes" id="UP001336015"/>
    </source>
</evidence>
<proteinExistence type="predicted"/>
<accession>A0ABU6BLT1</accession>
<evidence type="ECO:0000256" key="1">
    <source>
        <dbReference type="SAM" id="SignalP"/>
    </source>
</evidence>
<feature type="signal peptide" evidence="1">
    <location>
        <begin position="1"/>
        <end position="18"/>
    </location>
</feature>
<evidence type="ECO:0008006" key="4">
    <source>
        <dbReference type="Google" id="ProtNLM"/>
    </source>
</evidence>
<reference evidence="2 3" key="1">
    <citation type="journal article" date="2023" name="Int J Dairy Technol">
        <title>Genome based analysis of Pseudomonas paracarnis RQ057, a strain responsible for blue discoloration spoilage in processed cheese.</title>
        <authorList>
            <person name="Rodrigues Rd.S."/>
            <person name="Machado S.G."/>
            <person name="de Carvalho A.F."/>
            <person name="Nero L.A."/>
        </authorList>
    </citation>
    <scope>NUCLEOTIDE SEQUENCE [LARGE SCALE GENOMIC DNA]</scope>
    <source>
        <strain evidence="2 3">RQ057</strain>
    </source>
</reference>
<sequence>MKGILFIALATLVTGASAAESILVTAELTRNGEMVDKFSGYTMDRATLPYRNVQTIPYKKASDQGKVAVDNLEVGTVGFVTPAIMSNGKILIRYKVNYVRLLEMNTSKVGKLQIDLPHTEVFQISNETTVADGETFQIPENKSNGSKYIYKVSATKQ</sequence>
<evidence type="ECO:0000313" key="2">
    <source>
        <dbReference type="EMBL" id="MEB3781131.1"/>
    </source>
</evidence>
<dbReference type="RefSeq" id="WP_220382749.1">
    <property type="nucleotide sequence ID" value="NZ_JAJGWQ010000001.1"/>
</dbReference>
<dbReference type="EMBL" id="JAJGWQ010000001">
    <property type="protein sequence ID" value="MEB3781131.1"/>
    <property type="molecule type" value="Genomic_DNA"/>
</dbReference>
<gene>
    <name evidence="2" type="ORF">LLW09_00990</name>
</gene>
<dbReference type="Proteomes" id="UP001336015">
    <property type="component" value="Unassembled WGS sequence"/>
</dbReference>
<dbReference type="GeneID" id="86979716"/>
<keyword evidence="1" id="KW-0732">Signal</keyword>
<feature type="chain" id="PRO_5046668958" description="Adhesin" evidence="1">
    <location>
        <begin position="19"/>
        <end position="157"/>
    </location>
</feature>